<gene>
    <name evidence="4" type="ORF">VSH64_45285</name>
</gene>
<evidence type="ECO:0000313" key="4">
    <source>
        <dbReference type="EMBL" id="WSE29931.1"/>
    </source>
</evidence>
<keyword evidence="2" id="KW-0067">ATP-binding</keyword>
<dbReference type="InterPro" id="IPR029016">
    <property type="entry name" value="GAF-like_dom_sf"/>
</dbReference>
<evidence type="ECO:0000256" key="2">
    <source>
        <dbReference type="ARBA" id="ARBA00022840"/>
    </source>
</evidence>
<dbReference type="Gene3D" id="1.10.8.60">
    <property type="match status" value="1"/>
</dbReference>
<dbReference type="EMBL" id="CP142149">
    <property type="protein sequence ID" value="WSE29931.1"/>
    <property type="molecule type" value="Genomic_DNA"/>
</dbReference>
<keyword evidence="1" id="KW-0547">Nucleotide-binding</keyword>
<dbReference type="SUPFAM" id="SSF52540">
    <property type="entry name" value="P-loop containing nucleoside triphosphate hydrolases"/>
    <property type="match status" value="1"/>
</dbReference>
<dbReference type="PRINTS" id="PR01590">
    <property type="entry name" value="HTHFIS"/>
</dbReference>
<protein>
    <submittedName>
        <fullName evidence="4">Helix-turn-helix domain-containing protein</fullName>
    </submittedName>
</protein>
<dbReference type="Proteomes" id="UP001330812">
    <property type="component" value="Chromosome"/>
</dbReference>
<evidence type="ECO:0000313" key="5">
    <source>
        <dbReference type="Proteomes" id="UP001330812"/>
    </source>
</evidence>
<proteinExistence type="predicted"/>
<dbReference type="Gene3D" id="3.30.450.40">
    <property type="match status" value="1"/>
</dbReference>
<sequence length="540" mass="57943">MDRERIGPLRPEIARSWQRLEAVGLSPAALVDPVPADLDPGGALRRAATPVLDDAADKLRDTAFALVLADHRGRLTDLRFGVPSLEGRMERLGAIPGATFSEDTTGTNSIATTLEEGRPVAVAGAEHYLESFRDFACYGAPLRSPTTGRIVGVLDLTCSVRDAGALLRPYVDRLARDIDERLRDDANGPNHRLLRAFEATSRRSAGPVVAFGEEVTLANRAAADLLRPADQAALRALSEDLAGRTEQRTVELVTGGSIVVRMDKLDGGVLLAVQPKERPVPIPRGRRPVPADSADWHRSLRAELDRHRDSSVLVTGEAGTGRSAVAASLAEDGGAAVIDGAETSSAELDAAFADGPRTVVLEHADHLPLRLVPRLARLRGTTRLVLTSGPAVDPDRASLWALCPVRLTLTPLRAERHRIPALAEARLREATAGRARFTLGALRVLAAADWPGNLAELAGVVDYVAARRGSGDVTEADLPPGRRRPDAGPVGGTLWQAERDAIIRALRDCEGNKVHAAERLGISRTALYRRLRVLRIETAR</sequence>
<evidence type="ECO:0000259" key="3">
    <source>
        <dbReference type="PROSITE" id="PS50045"/>
    </source>
</evidence>
<keyword evidence="5" id="KW-1185">Reference proteome</keyword>
<dbReference type="Pfam" id="PF02954">
    <property type="entry name" value="HTH_8"/>
    <property type="match status" value="1"/>
</dbReference>
<dbReference type="InterPro" id="IPR002197">
    <property type="entry name" value="HTH_Fis"/>
</dbReference>
<dbReference type="Gene3D" id="1.10.10.60">
    <property type="entry name" value="Homeodomain-like"/>
    <property type="match status" value="1"/>
</dbReference>
<reference evidence="4 5" key="1">
    <citation type="journal article" date="2015" name="Int. J. Syst. Evol. Microbiol.">
        <title>Amycolatopsis rhabdoformis sp. nov., an actinomycete isolated from a tropical forest soil.</title>
        <authorList>
            <person name="Souza W.R."/>
            <person name="Silva R.E."/>
            <person name="Goodfellow M."/>
            <person name="Busarakam K."/>
            <person name="Figueiro F.S."/>
            <person name="Ferreira D."/>
            <person name="Rodrigues-Filho E."/>
            <person name="Moraes L.A.B."/>
            <person name="Zucchi T.D."/>
        </authorList>
    </citation>
    <scope>NUCLEOTIDE SEQUENCE [LARGE SCALE GENOMIC DNA]</scope>
    <source>
        <strain evidence="4 5">NCIMB 14900</strain>
    </source>
</reference>
<dbReference type="InterPro" id="IPR002078">
    <property type="entry name" value="Sigma_54_int"/>
</dbReference>
<evidence type="ECO:0000256" key="1">
    <source>
        <dbReference type="ARBA" id="ARBA00022741"/>
    </source>
</evidence>
<feature type="domain" description="Sigma-54 factor interaction" evidence="3">
    <location>
        <begin position="399"/>
        <end position="466"/>
    </location>
</feature>
<dbReference type="InterPro" id="IPR009057">
    <property type="entry name" value="Homeodomain-like_sf"/>
</dbReference>
<dbReference type="PROSITE" id="PS50045">
    <property type="entry name" value="SIGMA54_INTERACT_4"/>
    <property type="match status" value="1"/>
</dbReference>
<organism evidence="4 5">
    <name type="scientific">Amycolatopsis rhabdoformis</name>
    <dbReference type="NCBI Taxonomy" id="1448059"/>
    <lineage>
        <taxon>Bacteria</taxon>
        <taxon>Bacillati</taxon>
        <taxon>Actinomycetota</taxon>
        <taxon>Actinomycetes</taxon>
        <taxon>Pseudonocardiales</taxon>
        <taxon>Pseudonocardiaceae</taxon>
        <taxon>Amycolatopsis</taxon>
    </lineage>
</organism>
<dbReference type="PANTHER" id="PTHR32071">
    <property type="entry name" value="TRANSCRIPTIONAL REGULATORY PROTEIN"/>
    <property type="match status" value="1"/>
</dbReference>
<dbReference type="RefSeq" id="WP_326568889.1">
    <property type="nucleotide sequence ID" value="NZ_CP142149.1"/>
</dbReference>
<dbReference type="SUPFAM" id="SSF46689">
    <property type="entry name" value="Homeodomain-like"/>
    <property type="match status" value="1"/>
</dbReference>
<dbReference type="InterPro" id="IPR027417">
    <property type="entry name" value="P-loop_NTPase"/>
</dbReference>
<name>A0ABZ1I7I0_9PSEU</name>
<accession>A0ABZ1I7I0</accession>